<reference evidence="4 5" key="1">
    <citation type="submission" date="2021-01" db="EMBL/GenBank/DDBJ databases">
        <title>Whole genome shotgun sequence of Planobispora siamensis NBRC 107568.</title>
        <authorList>
            <person name="Komaki H."/>
            <person name="Tamura T."/>
        </authorList>
    </citation>
    <scope>NUCLEOTIDE SEQUENCE [LARGE SCALE GENOMIC DNA]</scope>
    <source>
        <strain evidence="4 5">NBRC 107568</strain>
    </source>
</reference>
<keyword evidence="5" id="KW-1185">Reference proteome</keyword>
<dbReference type="Gene3D" id="1.10.287.610">
    <property type="entry name" value="Helix hairpin bin"/>
    <property type="match status" value="1"/>
</dbReference>
<comment type="caution">
    <text evidence="4">The sequence shown here is derived from an EMBL/GenBank/DDBJ whole genome shotgun (WGS) entry which is preliminary data.</text>
</comment>
<dbReference type="GO" id="GO:0003911">
    <property type="term" value="F:DNA ligase (NAD+) activity"/>
    <property type="evidence" value="ECO:0007669"/>
    <property type="project" value="InterPro"/>
</dbReference>
<name>A0A8J3WPZ3_9ACTN</name>
<evidence type="ECO:0000256" key="2">
    <source>
        <dbReference type="ARBA" id="ARBA00023204"/>
    </source>
</evidence>
<dbReference type="SMART" id="SM00532">
    <property type="entry name" value="LIGANc"/>
    <property type="match status" value="1"/>
</dbReference>
<keyword evidence="2" id="KW-0234">DNA repair</keyword>
<gene>
    <name evidence="4" type="ORF">Psi01_84480</name>
</gene>
<dbReference type="Proteomes" id="UP000619788">
    <property type="component" value="Unassembled WGS sequence"/>
</dbReference>
<dbReference type="SUPFAM" id="SSF56091">
    <property type="entry name" value="DNA ligase/mRNA capping enzyme, catalytic domain"/>
    <property type="match status" value="1"/>
</dbReference>
<evidence type="ECO:0000259" key="3">
    <source>
        <dbReference type="SMART" id="SM00532"/>
    </source>
</evidence>
<dbReference type="RefSeq" id="WP_239128437.1">
    <property type="nucleotide sequence ID" value="NZ_BOOJ01000103.1"/>
</dbReference>
<organism evidence="4 5">
    <name type="scientific">Planobispora siamensis</name>
    <dbReference type="NCBI Taxonomy" id="936338"/>
    <lineage>
        <taxon>Bacteria</taxon>
        <taxon>Bacillati</taxon>
        <taxon>Actinomycetota</taxon>
        <taxon>Actinomycetes</taxon>
        <taxon>Streptosporangiales</taxon>
        <taxon>Streptosporangiaceae</taxon>
        <taxon>Planobispora</taxon>
    </lineage>
</organism>
<dbReference type="PROSITE" id="PS01055">
    <property type="entry name" value="DNA_LIGASE_N1"/>
    <property type="match status" value="1"/>
</dbReference>
<feature type="domain" description="NAD-dependent DNA ligase N-terminal" evidence="3">
    <location>
        <begin position="13"/>
        <end position="222"/>
    </location>
</feature>
<dbReference type="Pfam" id="PF01653">
    <property type="entry name" value="DNA_ligase_aden"/>
    <property type="match status" value="1"/>
</dbReference>
<dbReference type="EMBL" id="BOOJ01000103">
    <property type="protein sequence ID" value="GIH97818.1"/>
    <property type="molecule type" value="Genomic_DNA"/>
</dbReference>
<dbReference type="GO" id="GO:0006281">
    <property type="term" value="P:DNA repair"/>
    <property type="evidence" value="ECO:0007669"/>
    <property type="project" value="UniProtKB-KW"/>
</dbReference>
<evidence type="ECO:0000313" key="5">
    <source>
        <dbReference type="Proteomes" id="UP000619788"/>
    </source>
</evidence>
<evidence type="ECO:0000313" key="4">
    <source>
        <dbReference type="EMBL" id="GIH97818.1"/>
    </source>
</evidence>
<proteinExistence type="predicted"/>
<accession>A0A8J3WPZ3</accession>
<keyword evidence="1" id="KW-0227">DNA damage</keyword>
<evidence type="ECO:0000256" key="1">
    <source>
        <dbReference type="ARBA" id="ARBA00022763"/>
    </source>
</evidence>
<dbReference type="InterPro" id="IPR013840">
    <property type="entry name" value="DNAligase_N"/>
</dbReference>
<dbReference type="InterPro" id="IPR018239">
    <property type="entry name" value="DNA_ligase_AS"/>
</dbReference>
<sequence length="222" mass="23415">MNDAPATPLTVLADAAAYAEAVQLAVDAAAAYYGDGTSPPDDDAYDRLVRGIEAYEQTHPEQVLPHSPTGKVAGGAVEGDVPHTVPMLSLDNVFDAAGLERWAAGLERRLGRAVTAWSVEPKFDGLAISARYHHGRLTQLVTRGDGTAGEDVSRAIGTIVGLPDRLSSPVTVEIRGEVMMTAEQFEAACEKRTAHDGTTFANARNAAAGTLRAKDRPYACVS</sequence>
<protein>
    <recommendedName>
        <fullName evidence="3">NAD-dependent DNA ligase N-terminal domain-containing protein</fullName>
    </recommendedName>
</protein>
<dbReference type="Gene3D" id="3.30.470.30">
    <property type="entry name" value="DNA ligase/mRNA capping enzyme"/>
    <property type="match status" value="1"/>
</dbReference>
<dbReference type="AlphaFoldDB" id="A0A8J3WPZ3"/>
<dbReference type="InterPro" id="IPR013839">
    <property type="entry name" value="DNAligase_adenylation"/>
</dbReference>